<comment type="function">
    <text evidence="1">Catalyzes the intermembrane transfer of phosphatidylglycerol and phosphatidylinositol.</text>
</comment>
<evidence type="ECO:0000256" key="1">
    <source>
        <dbReference type="ARBA" id="ARBA00002053"/>
    </source>
</evidence>
<dbReference type="InterPro" id="IPR003172">
    <property type="entry name" value="ML_dom"/>
</dbReference>
<dbReference type="InterPro" id="IPR039670">
    <property type="entry name" value="NPC2-like"/>
</dbReference>
<dbReference type="AlphaFoldDB" id="G8C0W1"/>
<sequence length="177" mass="19235">MLKLWVWALLFQLSTVWSFQINAPFFAKGQPPVTDKEPIPGDSSLQHCDLAISQVVDITQVNLSPNPPARGKDLTISASGTVASVVGEGSYVDVEVRLGYVKLLTQKFDLCQMLSDNDIAGLGECPIQKGAYSLTKAVRIPDEVPPGKYTVLARAYNEHGELLTCITGDIVFPVDML</sequence>
<comment type="subunit">
    <text evidence="3">Monomer.</text>
</comment>
<accession>G8C0W1</accession>
<dbReference type="GO" id="GO:0001786">
    <property type="term" value="F:phosphatidylserine binding"/>
    <property type="evidence" value="ECO:0007669"/>
    <property type="project" value="EnsemblFungi"/>
</dbReference>
<dbReference type="EMBL" id="HE612868">
    <property type="protein sequence ID" value="CCE65622.1"/>
    <property type="molecule type" value="Genomic_DNA"/>
</dbReference>
<gene>
    <name evidence="10" type="primary">TPHA0M00470</name>
    <name evidence="10" type="ordered locus">TPHA_0M00470</name>
</gene>
<evidence type="ECO:0000256" key="8">
    <source>
        <dbReference type="SAM" id="SignalP"/>
    </source>
</evidence>
<dbReference type="STRING" id="1071381.G8C0W1"/>
<proteinExistence type="inferred from homology"/>
<evidence type="ECO:0000256" key="6">
    <source>
        <dbReference type="ARBA" id="ARBA00022729"/>
    </source>
</evidence>
<dbReference type="GO" id="GO:0035091">
    <property type="term" value="F:phosphatidylinositol binding"/>
    <property type="evidence" value="ECO:0007669"/>
    <property type="project" value="EnsemblFungi"/>
</dbReference>
<evidence type="ECO:0000256" key="3">
    <source>
        <dbReference type="ARBA" id="ARBA00011245"/>
    </source>
</evidence>
<dbReference type="GeneID" id="11531825"/>
<dbReference type="InterPro" id="IPR014756">
    <property type="entry name" value="Ig_E-set"/>
</dbReference>
<reference evidence="10 11" key="1">
    <citation type="journal article" date="2011" name="Proc. Natl. Acad. Sci. U.S.A.">
        <title>Evolutionary erosion of yeast sex chromosomes by mating-type switching accidents.</title>
        <authorList>
            <person name="Gordon J.L."/>
            <person name="Armisen D."/>
            <person name="Proux-Wera E."/>
            <person name="Oheigeartaigh S.S."/>
            <person name="Byrne K.P."/>
            <person name="Wolfe K.H."/>
        </authorList>
    </citation>
    <scope>NUCLEOTIDE SEQUENCE [LARGE SCALE GENOMIC DNA]</scope>
    <source>
        <strain evidence="11">ATCC 24235 / CBS 4417 / NBRC 1672 / NRRL Y-8282 / UCD 70-5</strain>
    </source>
</reference>
<dbReference type="Pfam" id="PF02221">
    <property type="entry name" value="E1_DerP2_DerF2"/>
    <property type="match status" value="1"/>
</dbReference>
<keyword evidence="5" id="KW-0813">Transport</keyword>
<organism evidence="10 11">
    <name type="scientific">Tetrapisispora phaffii (strain ATCC 24235 / CBS 4417 / NBRC 1672 / NRRL Y-8282 / UCD 70-5)</name>
    <name type="common">Yeast</name>
    <name type="synonym">Fabospora phaffii</name>
    <dbReference type="NCBI Taxonomy" id="1071381"/>
    <lineage>
        <taxon>Eukaryota</taxon>
        <taxon>Fungi</taxon>
        <taxon>Dikarya</taxon>
        <taxon>Ascomycota</taxon>
        <taxon>Saccharomycotina</taxon>
        <taxon>Saccharomycetes</taxon>
        <taxon>Saccharomycetales</taxon>
        <taxon>Saccharomycetaceae</taxon>
        <taxon>Tetrapisispora</taxon>
    </lineage>
</organism>
<dbReference type="KEGG" id="tpf:TPHA_0M00470"/>
<dbReference type="eggNOG" id="KOG4680">
    <property type="taxonomic scope" value="Eukaryota"/>
</dbReference>
<dbReference type="OMA" id="HQTYDLC"/>
<evidence type="ECO:0000256" key="4">
    <source>
        <dbReference type="ARBA" id="ARBA00016056"/>
    </source>
</evidence>
<dbReference type="OrthoDB" id="6409159at2759"/>
<feature type="chain" id="PRO_5003508727" description="Phosphatidylglycerol/phosphatidylinositol transfer protein" evidence="8">
    <location>
        <begin position="19"/>
        <end position="177"/>
    </location>
</feature>
<dbReference type="CDD" id="cd00917">
    <property type="entry name" value="PG-PI_TP"/>
    <property type="match status" value="1"/>
</dbReference>
<evidence type="ECO:0000256" key="2">
    <source>
        <dbReference type="ARBA" id="ARBA00006370"/>
    </source>
</evidence>
<dbReference type="GO" id="GO:0032366">
    <property type="term" value="P:intracellular sterol transport"/>
    <property type="evidence" value="ECO:0007669"/>
    <property type="project" value="EnsemblFungi"/>
</dbReference>
<evidence type="ECO:0000256" key="7">
    <source>
        <dbReference type="ARBA" id="ARBA00023055"/>
    </source>
</evidence>
<dbReference type="HOGENOM" id="CLU_097982_0_1_1"/>
<keyword evidence="6 8" id="KW-0732">Signal</keyword>
<dbReference type="GO" id="GO:0031210">
    <property type="term" value="F:phosphatidylcholine binding"/>
    <property type="evidence" value="ECO:0007669"/>
    <property type="project" value="EnsemblFungi"/>
</dbReference>
<evidence type="ECO:0000313" key="11">
    <source>
        <dbReference type="Proteomes" id="UP000005666"/>
    </source>
</evidence>
<name>G8C0W1_TETPH</name>
<dbReference type="InterPro" id="IPR036846">
    <property type="entry name" value="GM2-AP_sf"/>
</dbReference>
<dbReference type="PANTHER" id="PTHR11306">
    <property type="entry name" value="NIEMANN PICK TYPE C2 PROTEIN NPC2-RELATED"/>
    <property type="match status" value="1"/>
</dbReference>
<keyword evidence="7" id="KW-0445">Lipid transport</keyword>
<dbReference type="GO" id="GO:0032934">
    <property type="term" value="F:sterol binding"/>
    <property type="evidence" value="ECO:0007669"/>
    <property type="project" value="EnsemblFungi"/>
</dbReference>
<dbReference type="SUPFAM" id="SSF81296">
    <property type="entry name" value="E set domains"/>
    <property type="match status" value="1"/>
</dbReference>
<dbReference type="InterPro" id="IPR033917">
    <property type="entry name" value="ML_PG-PI_TP"/>
</dbReference>
<evidence type="ECO:0000256" key="5">
    <source>
        <dbReference type="ARBA" id="ARBA00022448"/>
    </source>
</evidence>
<dbReference type="Proteomes" id="UP000005666">
    <property type="component" value="Chromosome 13"/>
</dbReference>
<dbReference type="PANTHER" id="PTHR11306:SF0">
    <property type="entry name" value="PHOSPHATIDYLGLYCEROL_PHOSPHATIDYLINOSITOL TRANSFER PROTEIN"/>
    <property type="match status" value="1"/>
</dbReference>
<feature type="domain" description="MD-2-related lipid-recognition" evidence="9">
    <location>
        <begin position="45"/>
        <end position="170"/>
    </location>
</feature>
<dbReference type="Gene3D" id="2.70.220.10">
    <property type="entry name" value="Ganglioside GM2 activator"/>
    <property type="match status" value="1"/>
</dbReference>
<evidence type="ECO:0000259" key="9">
    <source>
        <dbReference type="SMART" id="SM00737"/>
    </source>
</evidence>
<comment type="similarity">
    <text evidence="2">Belongs to the NPC2 family.</text>
</comment>
<evidence type="ECO:0000313" key="10">
    <source>
        <dbReference type="EMBL" id="CCE65622.1"/>
    </source>
</evidence>
<protein>
    <recommendedName>
        <fullName evidence="4">Phosphatidylglycerol/phosphatidylinositol transfer protein</fullName>
    </recommendedName>
</protein>
<dbReference type="GO" id="GO:0000328">
    <property type="term" value="C:fungal-type vacuole lumen"/>
    <property type="evidence" value="ECO:0007669"/>
    <property type="project" value="EnsemblFungi"/>
</dbReference>
<keyword evidence="11" id="KW-1185">Reference proteome</keyword>
<dbReference type="RefSeq" id="XP_003688056.1">
    <property type="nucleotide sequence ID" value="XM_003688008.1"/>
</dbReference>
<feature type="signal peptide" evidence="8">
    <location>
        <begin position="1"/>
        <end position="18"/>
    </location>
</feature>
<dbReference type="SMART" id="SM00737">
    <property type="entry name" value="ML"/>
    <property type="match status" value="1"/>
</dbReference>